<dbReference type="InterPro" id="IPR036291">
    <property type="entry name" value="NAD(P)-bd_dom_sf"/>
</dbReference>
<accession>A0AAD6YLW0</accession>
<protein>
    <recommendedName>
        <fullName evidence="3">NAD-dependent epimerase/dehydratase domain-containing protein</fullName>
    </recommendedName>
</protein>
<dbReference type="Pfam" id="PF01370">
    <property type="entry name" value="Epimerase"/>
    <property type="match status" value="1"/>
</dbReference>
<reference evidence="4" key="1">
    <citation type="submission" date="2023-03" db="EMBL/GenBank/DDBJ databases">
        <title>Massive genome expansion in bonnet fungi (Mycena s.s.) driven by repeated elements and novel gene families across ecological guilds.</title>
        <authorList>
            <consortium name="Lawrence Berkeley National Laboratory"/>
            <person name="Harder C.B."/>
            <person name="Miyauchi S."/>
            <person name="Viragh M."/>
            <person name="Kuo A."/>
            <person name="Thoen E."/>
            <person name="Andreopoulos B."/>
            <person name="Lu D."/>
            <person name="Skrede I."/>
            <person name="Drula E."/>
            <person name="Henrissat B."/>
            <person name="Morin E."/>
            <person name="Kohler A."/>
            <person name="Barry K."/>
            <person name="LaButti K."/>
            <person name="Morin E."/>
            <person name="Salamov A."/>
            <person name="Lipzen A."/>
            <person name="Mereny Z."/>
            <person name="Hegedus B."/>
            <person name="Baldrian P."/>
            <person name="Stursova M."/>
            <person name="Weitz H."/>
            <person name="Taylor A."/>
            <person name="Grigoriev I.V."/>
            <person name="Nagy L.G."/>
            <person name="Martin F."/>
            <person name="Kauserud H."/>
        </authorList>
    </citation>
    <scope>NUCLEOTIDE SEQUENCE</scope>
    <source>
        <strain evidence="4">9144</strain>
    </source>
</reference>
<dbReference type="InterPro" id="IPR001509">
    <property type="entry name" value="Epimerase_deHydtase"/>
</dbReference>
<organism evidence="4 5">
    <name type="scientific">Mycena pura</name>
    <dbReference type="NCBI Taxonomy" id="153505"/>
    <lineage>
        <taxon>Eukaryota</taxon>
        <taxon>Fungi</taxon>
        <taxon>Dikarya</taxon>
        <taxon>Basidiomycota</taxon>
        <taxon>Agaricomycotina</taxon>
        <taxon>Agaricomycetes</taxon>
        <taxon>Agaricomycetidae</taxon>
        <taxon>Agaricales</taxon>
        <taxon>Marasmiineae</taxon>
        <taxon>Mycenaceae</taxon>
        <taxon>Mycena</taxon>
    </lineage>
</organism>
<comment type="similarity">
    <text evidence="2">Belongs to the NAD(P)-dependent epimerase/dehydratase family. Dihydroflavonol-4-reductase subfamily.</text>
</comment>
<gene>
    <name evidence="4" type="ORF">GGX14DRAFT_657841</name>
</gene>
<dbReference type="PANTHER" id="PTHR10366:SF562">
    <property type="entry name" value="ALDEHYDE REDUCTASE II (AFU_ORTHOLOGUE AFUA_1G11360)"/>
    <property type="match status" value="1"/>
</dbReference>
<keyword evidence="1" id="KW-0560">Oxidoreductase</keyword>
<sequence>MAPPFEEVKEEWEAALDLRRRWVANLVRCELSHEKTALQLFELFDVPDDLPNTELFYYSACAELLEATREYSDAGEHIALIAGLFALFKAEGLKRDGPRGESVFGNSVFYPTLRQLAAEIPAPPGYTFDEVSFALERDPGYVKGESYAADLAEYARKHEGQIRFWSLVGRIDADGLLGSDRPGLGVMPLLVHGAPVLLRALEDPVNRGVWETLWAAVLRCDEEMAYGQWGSDEPERLGKFKDAARKIAGDETAPLVWRGRFALMLEELEKQSGTRVLPPSRLQKANMESRPNLVVVTGGTGHVGAMIIDQLLKDGFSVRATARPAKVEALKRTYPDAKGKLEVAEMADIVSDAGKWPEILQGADAVIHTACPVYHPGLTSEYIYTSSNEGIQRLLDAVGKSSVKRFILTGSIGAFFRPDFSSLMDNVTYDHNTWSEIDDIDPKEHDPAYTYIACKAISEKLAWKAAEKYPHIDFTAIHPSQVMGWCLKDYPAPKVKADLNANKFWYEVIEKGHAGPVNPLRDVVHNRDVARAHVLALAAPVLPKGEKKRLIVSSGTMAWADAFQFLKEPEIVAKFQARGHDIVSRLPDLSAVGMQSQYLMDASLTEKVLGMKKEEYIHWKDILLEVMLCLMDWEKTVHIV</sequence>
<dbReference type="InterPro" id="IPR050425">
    <property type="entry name" value="NAD(P)_dehydrat-like"/>
</dbReference>
<dbReference type="AlphaFoldDB" id="A0AAD6YLW0"/>
<dbReference type="Proteomes" id="UP001219525">
    <property type="component" value="Unassembled WGS sequence"/>
</dbReference>
<dbReference type="SUPFAM" id="SSF51735">
    <property type="entry name" value="NAD(P)-binding Rossmann-fold domains"/>
    <property type="match status" value="1"/>
</dbReference>
<dbReference type="GO" id="GO:0016616">
    <property type="term" value="F:oxidoreductase activity, acting on the CH-OH group of donors, NAD or NADP as acceptor"/>
    <property type="evidence" value="ECO:0007669"/>
    <property type="project" value="TreeGrafter"/>
</dbReference>
<dbReference type="PANTHER" id="PTHR10366">
    <property type="entry name" value="NAD DEPENDENT EPIMERASE/DEHYDRATASE"/>
    <property type="match status" value="1"/>
</dbReference>
<evidence type="ECO:0000256" key="1">
    <source>
        <dbReference type="ARBA" id="ARBA00023002"/>
    </source>
</evidence>
<keyword evidence="5" id="KW-1185">Reference proteome</keyword>
<feature type="domain" description="NAD-dependent epimerase/dehydratase" evidence="3">
    <location>
        <begin position="294"/>
        <end position="541"/>
    </location>
</feature>
<dbReference type="Gene3D" id="3.40.50.720">
    <property type="entry name" value="NAD(P)-binding Rossmann-like Domain"/>
    <property type="match status" value="1"/>
</dbReference>
<evidence type="ECO:0000313" key="4">
    <source>
        <dbReference type="EMBL" id="KAJ7223288.1"/>
    </source>
</evidence>
<dbReference type="EMBL" id="JARJCW010000006">
    <property type="protein sequence ID" value="KAJ7223288.1"/>
    <property type="molecule type" value="Genomic_DNA"/>
</dbReference>
<evidence type="ECO:0000313" key="5">
    <source>
        <dbReference type="Proteomes" id="UP001219525"/>
    </source>
</evidence>
<name>A0AAD6YLW0_9AGAR</name>
<evidence type="ECO:0000259" key="3">
    <source>
        <dbReference type="Pfam" id="PF01370"/>
    </source>
</evidence>
<proteinExistence type="inferred from homology"/>
<comment type="caution">
    <text evidence="4">The sequence shown here is derived from an EMBL/GenBank/DDBJ whole genome shotgun (WGS) entry which is preliminary data.</text>
</comment>
<evidence type="ECO:0000256" key="2">
    <source>
        <dbReference type="ARBA" id="ARBA00023445"/>
    </source>
</evidence>